<protein>
    <submittedName>
        <fullName evidence="2">Uncharacterized protein</fullName>
    </submittedName>
</protein>
<keyword evidence="1" id="KW-0812">Transmembrane</keyword>
<evidence type="ECO:0000256" key="1">
    <source>
        <dbReference type="SAM" id="Phobius"/>
    </source>
</evidence>
<keyword evidence="1" id="KW-0472">Membrane</keyword>
<dbReference type="AlphaFoldDB" id="A0A016UHQ3"/>
<keyword evidence="1" id="KW-1133">Transmembrane helix</keyword>
<comment type="caution">
    <text evidence="2">The sequence shown here is derived from an EMBL/GenBank/DDBJ whole genome shotgun (WGS) entry which is preliminary data.</text>
</comment>
<feature type="transmembrane region" description="Helical" evidence="1">
    <location>
        <begin position="35"/>
        <end position="56"/>
    </location>
</feature>
<sequence length="73" mass="7886">MRRGRGNAQHPPQTVAELEPHVIETWVAKMSGVGVSLELLCGCYLVAIGLISICSIKGLTAIQWRPNSSRTAI</sequence>
<keyword evidence="3" id="KW-1185">Reference proteome</keyword>
<accession>A0A016UHQ3</accession>
<dbReference type="Proteomes" id="UP000024635">
    <property type="component" value="Unassembled WGS sequence"/>
</dbReference>
<proteinExistence type="predicted"/>
<gene>
    <name evidence="2" type="primary">Acey_s0039.g7</name>
    <name evidence="2" type="ORF">Y032_0039g7</name>
</gene>
<evidence type="ECO:0000313" key="3">
    <source>
        <dbReference type="Proteomes" id="UP000024635"/>
    </source>
</evidence>
<evidence type="ECO:0000313" key="2">
    <source>
        <dbReference type="EMBL" id="EYC14894.1"/>
    </source>
</evidence>
<dbReference type="EMBL" id="JARK01001375">
    <property type="protein sequence ID" value="EYC14894.1"/>
    <property type="molecule type" value="Genomic_DNA"/>
</dbReference>
<name>A0A016UHQ3_9BILA</name>
<reference evidence="3" key="1">
    <citation type="journal article" date="2015" name="Nat. Genet.">
        <title>The genome and transcriptome of the zoonotic hookworm Ancylostoma ceylanicum identify infection-specific gene families.</title>
        <authorList>
            <person name="Schwarz E.M."/>
            <person name="Hu Y."/>
            <person name="Antoshechkin I."/>
            <person name="Miller M.M."/>
            <person name="Sternberg P.W."/>
            <person name="Aroian R.V."/>
        </authorList>
    </citation>
    <scope>NUCLEOTIDE SEQUENCE</scope>
    <source>
        <strain evidence="3">HY135</strain>
    </source>
</reference>
<organism evidence="2 3">
    <name type="scientific">Ancylostoma ceylanicum</name>
    <dbReference type="NCBI Taxonomy" id="53326"/>
    <lineage>
        <taxon>Eukaryota</taxon>
        <taxon>Metazoa</taxon>
        <taxon>Ecdysozoa</taxon>
        <taxon>Nematoda</taxon>
        <taxon>Chromadorea</taxon>
        <taxon>Rhabditida</taxon>
        <taxon>Rhabditina</taxon>
        <taxon>Rhabditomorpha</taxon>
        <taxon>Strongyloidea</taxon>
        <taxon>Ancylostomatidae</taxon>
        <taxon>Ancylostomatinae</taxon>
        <taxon>Ancylostoma</taxon>
    </lineage>
</organism>